<keyword evidence="5" id="KW-0812">Transmembrane</keyword>
<proteinExistence type="predicted"/>
<evidence type="ECO:0000256" key="4">
    <source>
        <dbReference type="ARBA" id="ARBA00022679"/>
    </source>
</evidence>
<accession>A0A087FXI9</accession>
<evidence type="ECO:0000256" key="2">
    <source>
        <dbReference type="ARBA" id="ARBA00004141"/>
    </source>
</evidence>
<name>A0A087FXI9_ARAAL</name>
<dbReference type="EMBL" id="KL990282">
    <property type="protein sequence ID" value="KFK22341.1"/>
    <property type="molecule type" value="Genomic_DNA"/>
</dbReference>
<dbReference type="eggNOG" id="KOG1571">
    <property type="taxonomic scope" value="Eukaryota"/>
</dbReference>
<evidence type="ECO:0000313" key="14">
    <source>
        <dbReference type="Proteomes" id="UP000029120"/>
    </source>
</evidence>
<evidence type="ECO:0000256" key="3">
    <source>
        <dbReference type="ARBA" id="ARBA00012483"/>
    </source>
</evidence>
<dbReference type="OMA" id="WYLITDI"/>
<dbReference type="Gramene" id="KFK22341">
    <property type="protein sequence ID" value="KFK22341"/>
    <property type="gene ID" value="AALP_AAs74122U000100"/>
</dbReference>
<keyword evidence="10" id="KW-1133">Transmembrane helix</keyword>
<organism evidence="13 14">
    <name type="scientific">Arabis alpina</name>
    <name type="common">Alpine rock-cress</name>
    <dbReference type="NCBI Taxonomy" id="50452"/>
    <lineage>
        <taxon>Eukaryota</taxon>
        <taxon>Viridiplantae</taxon>
        <taxon>Streptophyta</taxon>
        <taxon>Embryophyta</taxon>
        <taxon>Tracheophyta</taxon>
        <taxon>Spermatophyta</taxon>
        <taxon>Magnoliopsida</taxon>
        <taxon>eudicotyledons</taxon>
        <taxon>Gunneridae</taxon>
        <taxon>Pentapetalae</taxon>
        <taxon>rosids</taxon>
        <taxon>malvids</taxon>
        <taxon>Brassicales</taxon>
        <taxon>Brassicaceae</taxon>
        <taxon>Arabideae</taxon>
        <taxon>Arabis</taxon>
    </lineage>
</organism>
<evidence type="ECO:0000256" key="1">
    <source>
        <dbReference type="ARBA" id="ARBA00000900"/>
    </source>
</evidence>
<evidence type="ECO:0000256" key="11">
    <source>
        <dbReference type="ARBA" id="ARBA00023136"/>
    </source>
</evidence>
<dbReference type="OrthoDB" id="1090087at2759"/>
<keyword evidence="14" id="KW-1185">Reference proteome</keyword>
<evidence type="ECO:0000256" key="8">
    <source>
        <dbReference type="ARBA" id="ARBA00022786"/>
    </source>
</evidence>
<keyword evidence="4" id="KW-0808">Transferase</keyword>
<comment type="subcellular location">
    <subcellularLocation>
        <location evidence="2">Membrane</location>
        <topology evidence="2">Multi-pass membrane protein</topology>
    </subcellularLocation>
</comment>
<dbReference type="InterPro" id="IPR044231">
    <property type="entry name" value="SP1/SPL1"/>
</dbReference>
<feature type="domain" description="E3 Ubiquitin ligase MUL1-like" evidence="12">
    <location>
        <begin position="95"/>
        <end position="231"/>
    </location>
</feature>
<dbReference type="AlphaFoldDB" id="A0A087FXI9"/>
<dbReference type="PANTHER" id="PTHR47568:SF3">
    <property type="entry name" value="RING-TYPE E3 UBIQUITIN TRANSFERASE"/>
    <property type="match status" value="1"/>
</dbReference>
<sequence length="243" mass="27285">MIEVAAFACVGVGLIISISSRRDKLIAEKLNEATLINELKGLGKFLANEPLNRTVVVYGTVGSTSTVENNRSGGLGVYVEENVTICFKRKDGDHDSEQEYRKVMLNRKQVPWYLDDGTTRVNVMEIQFAKGFYATLKKYFFTEPVAEHFERFFSMKDVQIYAPDCCDHVLEIGTPLTVVGRAEKDEDGAPMIGRAYEVFNGHIIVDKLVSDLKSNSLIYADFSWFLTAIGVALVLQCTHYKFV</sequence>
<keyword evidence="6" id="KW-0479">Metal-binding</keyword>
<dbReference type="EC" id="2.3.2.27" evidence="3"/>
<dbReference type="InterPro" id="IPR022170">
    <property type="entry name" value="MUL1-like"/>
</dbReference>
<evidence type="ECO:0000256" key="10">
    <source>
        <dbReference type="ARBA" id="ARBA00022989"/>
    </source>
</evidence>
<dbReference type="Pfam" id="PF12483">
    <property type="entry name" value="GIDE"/>
    <property type="match status" value="1"/>
</dbReference>
<gene>
    <name evidence="13" type="ORF">AALP_AAs74122U000100</name>
</gene>
<evidence type="ECO:0000256" key="7">
    <source>
        <dbReference type="ARBA" id="ARBA00022771"/>
    </source>
</evidence>
<keyword evidence="11" id="KW-0472">Membrane</keyword>
<comment type="catalytic activity">
    <reaction evidence="1">
        <text>S-ubiquitinyl-[E2 ubiquitin-conjugating enzyme]-L-cysteine + [acceptor protein]-L-lysine = [E2 ubiquitin-conjugating enzyme]-L-cysteine + N(6)-ubiquitinyl-[acceptor protein]-L-lysine.</text>
        <dbReference type="EC" id="2.3.2.27"/>
    </reaction>
</comment>
<evidence type="ECO:0000256" key="6">
    <source>
        <dbReference type="ARBA" id="ARBA00022723"/>
    </source>
</evidence>
<dbReference type="PANTHER" id="PTHR47568">
    <property type="match status" value="1"/>
</dbReference>
<evidence type="ECO:0000256" key="5">
    <source>
        <dbReference type="ARBA" id="ARBA00022692"/>
    </source>
</evidence>
<evidence type="ECO:0000256" key="9">
    <source>
        <dbReference type="ARBA" id="ARBA00022833"/>
    </source>
</evidence>
<evidence type="ECO:0000259" key="12">
    <source>
        <dbReference type="Pfam" id="PF12483"/>
    </source>
</evidence>
<dbReference type="GO" id="GO:0061630">
    <property type="term" value="F:ubiquitin protein ligase activity"/>
    <property type="evidence" value="ECO:0007669"/>
    <property type="project" value="UniProtKB-EC"/>
</dbReference>
<evidence type="ECO:0000313" key="13">
    <source>
        <dbReference type="EMBL" id="KFK22341.1"/>
    </source>
</evidence>
<dbReference type="Proteomes" id="UP000029120">
    <property type="component" value="Unassembled WGS sequence"/>
</dbReference>
<dbReference type="GO" id="GO:0016567">
    <property type="term" value="P:protein ubiquitination"/>
    <property type="evidence" value="ECO:0007669"/>
    <property type="project" value="InterPro"/>
</dbReference>
<protein>
    <recommendedName>
        <fullName evidence="3">RING-type E3 ubiquitin transferase</fullName>
        <ecNumber evidence="3">2.3.2.27</ecNumber>
    </recommendedName>
</protein>
<keyword evidence="7" id="KW-0863">Zinc-finger</keyword>
<dbReference type="GO" id="GO:0016020">
    <property type="term" value="C:membrane"/>
    <property type="evidence" value="ECO:0007669"/>
    <property type="project" value="UniProtKB-SubCell"/>
</dbReference>
<dbReference type="GO" id="GO:0008270">
    <property type="term" value="F:zinc ion binding"/>
    <property type="evidence" value="ECO:0007669"/>
    <property type="project" value="UniProtKB-KW"/>
</dbReference>
<reference evidence="14" key="1">
    <citation type="journal article" date="2015" name="Nat. Plants">
        <title>Genome expansion of Arabis alpina linked with retrotransposition and reduced symmetric DNA methylation.</title>
        <authorList>
            <person name="Willing E.M."/>
            <person name="Rawat V."/>
            <person name="Mandakova T."/>
            <person name="Maumus F."/>
            <person name="James G.V."/>
            <person name="Nordstroem K.J."/>
            <person name="Becker C."/>
            <person name="Warthmann N."/>
            <person name="Chica C."/>
            <person name="Szarzynska B."/>
            <person name="Zytnicki M."/>
            <person name="Albani M.C."/>
            <person name="Kiefer C."/>
            <person name="Bergonzi S."/>
            <person name="Castaings L."/>
            <person name="Mateos J.L."/>
            <person name="Berns M.C."/>
            <person name="Bujdoso N."/>
            <person name="Piofczyk T."/>
            <person name="de Lorenzo L."/>
            <person name="Barrero-Sicilia C."/>
            <person name="Mateos I."/>
            <person name="Piednoel M."/>
            <person name="Hagmann J."/>
            <person name="Chen-Min-Tao R."/>
            <person name="Iglesias-Fernandez R."/>
            <person name="Schuster S.C."/>
            <person name="Alonso-Blanco C."/>
            <person name="Roudier F."/>
            <person name="Carbonero P."/>
            <person name="Paz-Ares J."/>
            <person name="Davis S.J."/>
            <person name="Pecinka A."/>
            <person name="Quesneville H."/>
            <person name="Colot V."/>
            <person name="Lysak M.A."/>
            <person name="Weigel D."/>
            <person name="Coupland G."/>
            <person name="Schneeberger K."/>
        </authorList>
    </citation>
    <scope>NUCLEOTIDE SEQUENCE [LARGE SCALE GENOMIC DNA]</scope>
    <source>
        <strain evidence="14">cv. Pajares</strain>
    </source>
</reference>
<keyword evidence="9" id="KW-0862">Zinc</keyword>
<keyword evidence="8" id="KW-0833">Ubl conjugation pathway</keyword>